<comment type="caution">
    <text evidence="3">The sequence shown here is derived from an EMBL/GenBank/DDBJ whole genome shotgun (WGS) entry which is preliminary data.</text>
</comment>
<accession>A0A6N8IRD7</accession>
<organism evidence="3 4">
    <name type="scientific">Ramlibacter pinisoli</name>
    <dbReference type="NCBI Taxonomy" id="2682844"/>
    <lineage>
        <taxon>Bacteria</taxon>
        <taxon>Pseudomonadati</taxon>
        <taxon>Pseudomonadota</taxon>
        <taxon>Betaproteobacteria</taxon>
        <taxon>Burkholderiales</taxon>
        <taxon>Comamonadaceae</taxon>
        <taxon>Ramlibacter</taxon>
    </lineage>
</organism>
<evidence type="ECO:0000256" key="2">
    <source>
        <dbReference type="SAM" id="SignalP"/>
    </source>
</evidence>
<evidence type="ECO:0000256" key="1">
    <source>
        <dbReference type="SAM" id="MobiDB-lite"/>
    </source>
</evidence>
<proteinExistence type="predicted"/>
<dbReference type="RefSeq" id="WP_157397481.1">
    <property type="nucleotide sequence ID" value="NZ_WSEL01000003.1"/>
</dbReference>
<dbReference type="Proteomes" id="UP000469385">
    <property type="component" value="Unassembled WGS sequence"/>
</dbReference>
<feature type="region of interest" description="Disordered" evidence="1">
    <location>
        <begin position="73"/>
        <end position="93"/>
    </location>
</feature>
<gene>
    <name evidence="3" type="ORF">GON04_08470</name>
</gene>
<sequence length="116" mass="11589">MRSFLPAVALCAVLVPAFADGTVPDLSAGPPPADRGVQTALAQTPAAGTQPAPRPPVGGAAVVVASFKGEAPIASSASAAPPPEQQEHQPTTTAMMLTALVLMTGIALRRRGPDQS</sequence>
<protein>
    <recommendedName>
        <fullName evidence="5">PEP-CTERM sorting domain-containing protein</fullName>
    </recommendedName>
</protein>
<reference evidence="3 4" key="1">
    <citation type="submission" date="2019-12" db="EMBL/GenBank/DDBJ databases">
        <authorList>
            <person name="Huq M.A."/>
        </authorList>
    </citation>
    <scope>NUCLEOTIDE SEQUENCE [LARGE SCALE GENOMIC DNA]</scope>
    <source>
        <strain evidence="3 4">MAH-25</strain>
    </source>
</reference>
<feature type="signal peptide" evidence="2">
    <location>
        <begin position="1"/>
        <end position="19"/>
    </location>
</feature>
<name>A0A6N8IRD7_9BURK</name>
<feature type="region of interest" description="Disordered" evidence="1">
    <location>
        <begin position="22"/>
        <end position="58"/>
    </location>
</feature>
<keyword evidence="2" id="KW-0732">Signal</keyword>
<feature type="chain" id="PRO_5026803187" description="PEP-CTERM sorting domain-containing protein" evidence="2">
    <location>
        <begin position="20"/>
        <end position="116"/>
    </location>
</feature>
<keyword evidence="4" id="KW-1185">Reference proteome</keyword>
<dbReference type="AlphaFoldDB" id="A0A6N8IRD7"/>
<feature type="compositionally biased region" description="Low complexity" evidence="1">
    <location>
        <begin position="38"/>
        <end position="58"/>
    </location>
</feature>
<dbReference type="EMBL" id="WSEL01000003">
    <property type="protein sequence ID" value="MVQ29479.1"/>
    <property type="molecule type" value="Genomic_DNA"/>
</dbReference>
<evidence type="ECO:0008006" key="5">
    <source>
        <dbReference type="Google" id="ProtNLM"/>
    </source>
</evidence>
<evidence type="ECO:0000313" key="4">
    <source>
        <dbReference type="Proteomes" id="UP000469385"/>
    </source>
</evidence>
<evidence type="ECO:0000313" key="3">
    <source>
        <dbReference type="EMBL" id="MVQ29479.1"/>
    </source>
</evidence>